<organism evidence="2 3">
    <name type="scientific">Patellaria atrata CBS 101060</name>
    <dbReference type="NCBI Taxonomy" id="1346257"/>
    <lineage>
        <taxon>Eukaryota</taxon>
        <taxon>Fungi</taxon>
        <taxon>Dikarya</taxon>
        <taxon>Ascomycota</taxon>
        <taxon>Pezizomycotina</taxon>
        <taxon>Dothideomycetes</taxon>
        <taxon>Dothideomycetes incertae sedis</taxon>
        <taxon>Patellariales</taxon>
        <taxon>Patellariaceae</taxon>
        <taxon>Patellaria</taxon>
    </lineage>
</organism>
<feature type="region of interest" description="Disordered" evidence="1">
    <location>
        <begin position="1"/>
        <end position="106"/>
    </location>
</feature>
<dbReference type="EMBL" id="MU006110">
    <property type="protein sequence ID" value="KAF2835293.1"/>
    <property type="molecule type" value="Genomic_DNA"/>
</dbReference>
<accession>A0A9P4S5B1</accession>
<proteinExistence type="predicted"/>
<reference evidence="2" key="1">
    <citation type="journal article" date="2020" name="Stud. Mycol.">
        <title>101 Dothideomycetes genomes: a test case for predicting lifestyles and emergence of pathogens.</title>
        <authorList>
            <person name="Haridas S."/>
            <person name="Albert R."/>
            <person name="Binder M."/>
            <person name="Bloem J."/>
            <person name="Labutti K."/>
            <person name="Salamov A."/>
            <person name="Andreopoulos B."/>
            <person name="Baker S."/>
            <person name="Barry K."/>
            <person name="Bills G."/>
            <person name="Bluhm B."/>
            <person name="Cannon C."/>
            <person name="Castanera R."/>
            <person name="Culley D."/>
            <person name="Daum C."/>
            <person name="Ezra D."/>
            <person name="Gonzalez J."/>
            <person name="Henrissat B."/>
            <person name="Kuo A."/>
            <person name="Liang C."/>
            <person name="Lipzen A."/>
            <person name="Lutzoni F."/>
            <person name="Magnuson J."/>
            <person name="Mondo S."/>
            <person name="Nolan M."/>
            <person name="Ohm R."/>
            <person name="Pangilinan J."/>
            <person name="Park H.-J."/>
            <person name="Ramirez L."/>
            <person name="Alfaro M."/>
            <person name="Sun H."/>
            <person name="Tritt A."/>
            <person name="Yoshinaga Y."/>
            <person name="Zwiers L.-H."/>
            <person name="Turgeon B."/>
            <person name="Goodwin S."/>
            <person name="Spatafora J."/>
            <person name="Crous P."/>
            <person name="Grigoriev I."/>
        </authorList>
    </citation>
    <scope>NUCLEOTIDE SEQUENCE</scope>
    <source>
        <strain evidence="2">CBS 101060</strain>
    </source>
</reference>
<evidence type="ECO:0000313" key="3">
    <source>
        <dbReference type="Proteomes" id="UP000799429"/>
    </source>
</evidence>
<evidence type="ECO:0000256" key="1">
    <source>
        <dbReference type="SAM" id="MobiDB-lite"/>
    </source>
</evidence>
<feature type="compositionally biased region" description="Polar residues" evidence="1">
    <location>
        <begin position="55"/>
        <end position="73"/>
    </location>
</feature>
<name>A0A9P4S5B1_9PEZI</name>
<keyword evidence="3" id="KW-1185">Reference proteome</keyword>
<dbReference type="Proteomes" id="UP000799429">
    <property type="component" value="Unassembled WGS sequence"/>
</dbReference>
<evidence type="ECO:0000313" key="2">
    <source>
        <dbReference type="EMBL" id="KAF2835293.1"/>
    </source>
</evidence>
<gene>
    <name evidence="2" type="ORF">M501DRAFT_1020065</name>
</gene>
<sequence length="196" mass="21809">MSETTPSSARTVIWQPPSPQNRSSRQFSHGHFMNYIEPASGSSSKNGEDHEEMTDITTSNHTIQNEQAQQCTAGASEAGSENGESRPTSMEITAADSRRSTSASTPSKVRNVFVMDRTTKQFTNLQVYNRTVDRETGAEVYTKRAIDEKFKNGKTGPDPHIVLDGRPQPYKVNQPALDMNKFTAMKMRGDQKMFLA</sequence>
<dbReference type="AlphaFoldDB" id="A0A9P4S5B1"/>
<feature type="compositionally biased region" description="Polar residues" evidence="1">
    <location>
        <begin position="1"/>
        <end position="10"/>
    </location>
</feature>
<comment type="caution">
    <text evidence="2">The sequence shown here is derived from an EMBL/GenBank/DDBJ whole genome shotgun (WGS) entry which is preliminary data.</text>
</comment>
<protein>
    <submittedName>
        <fullName evidence="2">Uncharacterized protein</fullName>
    </submittedName>
</protein>